<dbReference type="Proteomes" id="UP000240542">
    <property type="component" value="Unassembled WGS sequence"/>
</dbReference>
<feature type="region of interest" description="Disordered" evidence="1">
    <location>
        <begin position="151"/>
        <end position="170"/>
    </location>
</feature>
<dbReference type="EMBL" id="PYGA01000002">
    <property type="protein sequence ID" value="PSL00079.1"/>
    <property type="molecule type" value="Genomic_DNA"/>
</dbReference>
<comment type="caution">
    <text evidence="2">The sequence shown here is derived from an EMBL/GenBank/DDBJ whole genome shotgun (WGS) entry which is preliminary data.</text>
</comment>
<keyword evidence="3" id="KW-1185">Reference proteome</keyword>
<proteinExistence type="predicted"/>
<dbReference type="AlphaFoldDB" id="A0A2P8DS83"/>
<accession>A0A2P8DS83</accession>
<organism evidence="2 3">
    <name type="scientific">Murinocardiopsis flavida</name>
    <dbReference type="NCBI Taxonomy" id="645275"/>
    <lineage>
        <taxon>Bacteria</taxon>
        <taxon>Bacillati</taxon>
        <taxon>Actinomycetota</taxon>
        <taxon>Actinomycetes</taxon>
        <taxon>Streptosporangiales</taxon>
        <taxon>Nocardiopsidaceae</taxon>
        <taxon>Murinocardiopsis</taxon>
    </lineage>
</organism>
<feature type="compositionally biased region" description="Low complexity" evidence="1">
    <location>
        <begin position="159"/>
        <end position="170"/>
    </location>
</feature>
<sequence>MPHPDPRRGARLADYATAAASLAPLSDRRLRALVDGAAPVGSGIGGSTAELTVDGVRVFVKKVPLTDLERRPENVRSTANLFGLPTYYQYGVGSAGFGAWRELAAHAMTTAWVLADAYPGFPLMYHWRVLPDSPAAARGDFADTAETVSYSRRRRRTSSHCTATTTTASQ</sequence>
<evidence type="ECO:0000313" key="3">
    <source>
        <dbReference type="Proteomes" id="UP000240542"/>
    </source>
</evidence>
<name>A0A2P8DS83_9ACTN</name>
<evidence type="ECO:0000256" key="1">
    <source>
        <dbReference type="SAM" id="MobiDB-lite"/>
    </source>
</evidence>
<dbReference type="RefSeq" id="WP_245928558.1">
    <property type="nucleotide sequence ID" value="NZ_PYGA01000002.1"/>
</dbReference>
<gene>
    <name evidence="2" type="ORF">CLV63_102205</name>
</gene>
<evidence type="ECO:0000313" key="2">
    <source>
        <dbReference type="EMBL" id="PSL00079.1"/>
    </source>
</evidence>
<protein>
    <submittedName>
        <fullName evidence="2">Uncharacterized protein</fullName>
    </submittedName>
</protein>
<reference evidence="2 3" key="1">
    <citation type="submission" date="2018-03" db="EMBL/GenBank/DDBJ databases">
        <title>Genomic Encyclopedia of Archaeal and Bacterial Type Strains, Phase II (KMG-II): from individual species to whole genera.</title>
        <authorList>
            <person name="Goeker M."/>
        </authorList>
    </citation>
    <scope>NUCLEOTIDE SEQUENCE [LARGE SCALE GENOMIC DNA]</scope>
    <source>
        <strain evidence="2 3">DSM 45312</strain>
    </source>
</reference>